<organism evidence="2">
    <name type="scientific">viral metagenome</name>
    <dbReference type="NCBI Taxonomy" id="1070528"/>
    <lineage>
        <taxon>unclassified sequences</taxon>
        <taxon>metagenomes</taxon>
        <taxon>organismal metagenomes</taxon>
    </lineage>
</organism>
<dbReference type="EMBL" id="MN738943">
    <property type="protein sequence ID" value="QHT32463.1"/>
    <property type="molecule type" value="Genomic_DNA"/>
</dbReference>
<name>A0A6C0EVA7_9ZZZZ</name>
<evidence type="ECO:0000313" key="2">
    <source>
        <dbReference type="EMBL" id="QHT32463.1"/>
    </source>
</evidence>
<dbReference type="AlphaFoldDB" id="A0A6C0EVA7"/>
<feature type="domain" description="Methyltransferase FkbM" evidence="1">
    <location>
        <begin position="46"/>
        <end position="150"/>
    </location>
</feature>
<sequence>MNNLELLQVYNFDKKIRYGRNHDGGYVLADLDGKYDLYISAGISDEESFSRDFINKYNMNEYNSFGFDGTIMNYPYNYTKNISFIKKNINYFNDNNNSNLSFLINKYDNIFLKMDIEGGEYPWLLQIDETQLNKFKQIVIEFHGITNNGWGCNYEDKVTCLAKLSKTHYIVHAHGNNHGPVSNNIPDVIELTYINKNYFNSVPESNTQPLPINNLDFSNYIGKPDINLNFYPFLHI</sequence>
<protein>
    <recommendedName>
        <fullName evidence="1">Methyltransferase FkbM domain-containing protein</fullName>
    </recommendedName>
</protein>
<reference evidence="2" key="1">
    <citation type="journal article" date="2020" name="Nature">
        <title>Giant virus diversity and host interactions through global metagenomics.</title>
        <authorList>
            <person name="Schulz F."/>
            <person name="Roux S."/>
            <person name="Paez-Espino D."/>
            <person name="Jungbluth S."/>
            <person name="Walsh D.A."/>
            <person name="Denef V.J."/>
            <person name="McMahon K.D."/>
            <person name="Konstantinidis K.T."/>
            <person name="Eloe-Fadrosh E.A."/>
            <person name="Kyrpides N.C."/>
            <person name="Woyke T."/>
        </authorList>
    </citation>
    <scope>NUCLEOTIDE SEQUENCE</scope>
    <source>
        <strain evidence="2">GVMAG-M-3300009159-65</strain>
    </source>
</reference>
<proteinExistence type="predicted"/>
<dbReference type="InterPro" id="IPR006342">
    <property type="entry name" value="FkbM_mtfrase"/>
</dbReference>
<dbReference type="Pfam" id="PF05050">
    <property type="entry name" value="Methyltransf_21"/>
    <property type="match status" value="1"/>
</dbReference>
<accession>A0A6C0EVA7</accession>
<evidence type="ECO:0000259" key="1">
    <source>
        <dbReference type="Pfam" id="PF05050"/>
    </source>
</evidence>